<sequence>MGNKISCSTCNPKPLPSARATAGREAGQQAIGRRDGHVLRLWAEVFHVSASSGAVRWTQLSDDLVPVTVTQVQTRFHVTAYNSRVDKVLDTWLSATRLGQASNCFVYWKDAVSGDTWGLNFTSAADARAFRECISAARDFRRAESSYSLREGGGAQQRESRADKHERRGDDARTTGRTTHSQPNSPSKQKYLQQLSAAQCTCDCMTSDALHKQRNGRIRYATFTRQDSSGTTQSSKSDGSLVRRQHERQQYFANRGHVRSMEDQMRAKSQREMMSVRAQRRQDDDKQTTQRQPQQQQSTARSKSQEDVRRVATTATTTDDLMCDRITTTTASTLSSEALKRMLRDVTQTTASVNHERHHERPKSLSEMSSVARDSIDRSRSHRSLEGRRRSLERTQCVDLTDASPPTPRHRLQEKDDSTLLDEYETELRRRLATQTAATTTRDDAIDVFESLLKESMDDVATLMREVQQELNQIRAEEKRFKSLSMQSLLGLQLSRSSAPILDTLSIDGQLPFCSLTAGGHSTAHLPFESLSIASMMTSSE</sequence>
<dbReference type="InterPro" id="IPR000697">
    <property type="entry name" value="WH1/EVH1_dom"/>
</dbReference>
<feature type="coiled-coil region" evidence="1">
    <location>
        <begin position="453"/>
        <end position="487"/>
    </location>
</feature>
<dbReference type="EMBL" id="CAJPVJ010023058">
    <property type="protein sequence ID" value="CAG2178412.1"/>
    <property type="molecule type" value="Genomic_DNA"/>
</dbReference>
<feature type="domain" description="WH1" evidence="3">
    <location>
        <begin position="30"/>
        <end position="141"/>
    </location>
</feature>
<dbReference type="InterPro" id="IPR011993">
    <property type="entry name" value="PH-like_dom_sf"/>
</dbReference>
<feature type="compositionally biased region" description="Polar residues" evidence="2">
    <location>
        <begin position="180"/>
        <end position="192"/>
    </location>
</feature>
<feature type="non-terminal residue" evidence="4">
    <location>
        <position position="541"/>
    </location>
</feature>
<dbReference type="Gene3D" id="2.30.29.30">
    <property type="entry name" value="Pleckstrin-homology domain (PH domain)/Phosphotyrosine-binding domain (PTB)"/>
    <property type="match status" value="1"/>
</dbReference>
<protein>
    <recommendedName>
        <fullName evidence="3">WH1 domain-containing protein</fullName>
    </recommendedName>
</protein>
<feature type="region of interest" description="Disordered" evidence="2">
    <location>
        <begin position="222"/>
        <end position="313"/>
    </location>
</feature>
<feature type="compositionally biased region" description="Basic and acidic residues" evidence="2">
    <location>
        <begin position="374"/>
        <end position="393"/>
    </location>
</feature>
<dbReference type="SMART" id="SM00461">
    <property type="entry name" value="WH1"/>
    <property type="match status" value="1"/>
</dbReference>
<dbReference type="PROSITE" id="PS50229">
    <property type="entry name" value="WH1"/>
    <property type="match status" value="1"/>
</dbReference>
<gene>
    <name evidence="4" type="ORF">ONB1V03_LOCUS17837</name>
</gene>
<reference evidence="4" key="1">
    <citation type="submission" date="2020-11" db="EMBL/GenBank/DDBJ databases">
        <authorList>
            <person name="Tran Van P."/>
        </authorList>
    </citation>
    <scope>NUCLEOTIDE SEQUENCE</scope>
</reference>
<evidence type="ECO:0000256" key="2">
    <source>
        <dbReference type="SAM" id="MobiDB-lite"/>
    </source>
</evidence>
<dbReference type="OrthoDB" id="6513075at2759"/>
<evidence type="ECO:0000313" key="5">
    <source>
        <dbReference type="Proteomes" id="UP000728032"/>
    </source>
</evidence>
<evidence type="ECO:0000256" key="1">
    <source>
        <dbReference type="SAM" id="Coils"/>
    </source>
</evidence>
<feature type="compositionally biased region" description="Polar residues" evidence="2">
    <location>
        <begin position="223"/>
        <end position="238"/>
    </location>
</feature>
<dbReference type="Proteomes" id="UP000728032">
    <property type="component" value="Unassembled WGS sequence"/>
</dbReference>
<evidence type="ECO:0000313" key="4">
    <source>
        <dbReference type="EMBL" id="CAD7661276.1"/>
    </source>
</evidence>
<keyword evidence="5" id="KW-1185">Reference proteome</keyword>
<feature type="compositionally biased region" description="Low complexity" evidence="2">
    <location>
        <begin position="289"/>
        <end position="302"/>
    </location>
</feature>
<evidence type="ECO:0000259" key="3">
    <source>
        <dbReference type="PROSITE" id="PS50229"/>
    </source>
</evidence>
<dbReference type="AlphaFoldDB" id="A0A7R9QXF0"/>
<feature type="compositionally biased region" description="Basic and acidic residues" evidence="2">
    <location>
        <begin position="259"/>
        <end position="271"/>
    </location>
</feature>
<dbReference type="SUPFAM" id="SSF50729">
    <property type="entry name" value="PH domain-like"/>
    <property type="match status" value="1"/>
</dbReference>
<organism evidence="4">
    <name type="scientific">Oppiella nova</name>
    <dbReference type="NCBI Taxonomy" id="334625"/>
    <lineage>
        <taxon>Eukaryota</taxon>
        <taxon>Metazoa</taxon>
        <taxon>Ecdysozoa</taxon>
        <taxon>Arthropoda</taxon>
        <taxon>Chelicerata</taxon>
        <taxon>Arachnida</taxon>
        <taxon>Acari</taxon>
        <taxon>Acariformes</taxon>
        <taxon>Sarcoptiformes</taxon>
        <taxon>Oribatida</taxon>
        <taxon>Brachypylina</taxon>
        <taxon>Oppioidea</taxon>
        <taxon>Oppiidae</taxon>
        <taxon>Oppiella</taxon>
    </lineage>
</organism>
<feature type="compositionally biased region" description="Basic and acidic residues" evidence="2">
    <location>
        <begin position="354"/>
        <end position="364"/>
    </location>
</feature>
<name>A0A7R9QXF0_9ACAR</name>
<dbReference type="EMBL" id="OC937883">
    <property type="protein sequence ID" value="CAD7661276.1"/>
    <property type="molecule type" value="Genomic_DNA"/>
</dbReference>
<proteinExistence type="predicted"/>
<feature type="compositionally biased region" description="Basic and acidic residues" evidence="2">
    <location>
        <begin position="158"/>
        <end position="174"/>
    </location>
</feature>
<accession>A0A7R9QXF0</accession>
<feature type="region of interest" description="Disordered" evidence="2">
    <location>
        <begin position="349"/>
        <end position="416"/>
    </location>
</feature>
<feature type="region of interest" description="Disordered" evidence="2">
    <location>
        <begin position="145"/>
        <end position="192"/>
    </location>
</feature>
<keyword evidence="1" id="KW-0175">Coiled coil</keyword>